<reference evidence="1" key="1">
    <citation type="submission" date="2019-08" db="EMBL/GenBank/DDBJ databases">
        <authorList>
            <person name="Kucharzyk K."/>
            <person name="Murdoch R.W."/>
            <person name="Higgins S."/>
            <person name="Loffler F."/>
        </authorList>
    </citation>
    <scope>NUCLEOTIDE SEQUENCE</scope>
</reference>
<comment type="caution">
    <text evidence="1">The sequence shown here is derived from an EMBL/GenBank/DDBJ whole genome shotgun (WGS) entry which is preliminary data.</text>
</comment>
<proteinExistence type="predicted"/>
<dbReference type="AlphaFoldDB" id="A0A645C0V2"/>
<name>A0A645C0V2_9ZZZZ</name>
<dbReference type="InterPro" id="IPR025394">
    <property type="entry name" value="DUF4127"/>
</dbReference>
<sequence length="129" mass="15091">MGTTISHGNIISSLSSKGMIDFNNSLQSLKFLIERYCDDFMYQSYVRNEANKEVLKAGLSIFNMKKRVSQIDKFVEEELIKIINDYFYRSEVNYLEARGFIEGINVNAILPWNRTFEVKCEVNIDLKER</sequence>
<accession>A0A645C0V2</accession>
<organism evidence="1">
    <name type="scientific">bioreactor metagenome</name>
    <dbReference type="NCBI Taxonomy" id="1076179"/>
    <lineage>
        <taxon>unclassified sequences</taxon>
        <taxon>metagenomes</taxon>
        <taxon>ecological metagenomes</taxon>
    </lineage>
</organism>
<dbReference type="Pfam" id="PF13552">
    <property type="entry name" value="DUF4127"/>
    <property type="match status" value="1"/>
</dbReference>
<gene>
    <name evidence="1" type="ORF">SDC9_118222</name>
</gene>
<protein>
    <submittedName>
        <fullName evidence="1">Uncharacterized protein</fullName>
    </submittedName>
</protein>
<dbReference type="EMBL" id="VSSQ01023991">
    <property type="protein sequence ID" value="MPM71259.1"/>
    <property type="molecule type" value="Genomic_DNA"/>
</dbReference>
<evidence type="ECO:0000313" key="1">
    <source>
        <dbReference type="EMBL" id="MPM71259.1"/>
    </source>
</evidence>